<reference evidence="1 2" key="1">
    <citation type="submission" date="2023-07" db="EMBL/GenBank/DDBJ databases">
        <title>Alkalimonas sp., MEB108 novel, alkaliphilic bacterium isolated from Lonar Lake, India.</title>
        <authorList>
            <person name="Joshi A."/>
            <person name="Thite S."/>
        </authorList>
    </citation>
    <scope>NUCLEOTIDE SEQUENCE [LARGE SCALE GENOMIC DNA]</scope>
    <source>
        <strain evidence="1 2">MEB108</strain>
    </source>
</reference>
<dbReference type="Proteomes" id="UP001336314">
    <property type="component" value="Unassembled WGS sequence"/>
</dbReference>
<dbReference type="EMBL" id="JAUHLI010000002">
    <property type="protein sequence ID" value="MEE2000182.1"/>
    <property type="molecule type" value="Genomic_DNA"/>
</dbReference>
<evidence type="ECO:0000313" key="1">
    <source>
        <dbReference type="EMBL" id="MEE2000182.1"/>
    </source>
</evidence>
<protein>
    <submittedName>
        <fullName evidence="1">AlpA family phage regulatory protein</fullName>
    </submittedName>
</protein>
<proteinExistence type="predicted"/>
<dbReference type="InterPro" id="IPR010260">
    <property type="entry name" value="AlpA"/>
</dbReference>
<gene>
    <name evidence="1" type="ORF">QWY20_01850</name>
</gene>
<evidence type="ECO:0000313" key="2">
    <source>
        <dbReference type="Proteomes" id="UP001336314"/>
    </source>
</evidence>
<keyword evidence="2" id="KW-1185">Reference proteome</keyword>
<sequence length="61" mass="7172">MKFLKIEDVLAQVPICRTLWYKLIKEGIAPPPIKFGERSAAWTQEDIDRFIEDRIRLRDAA</sequence>
<organism evidence="1 2">
    <name type="scientific">Alkalimonas cellulosilytica</name>
    <dbReference type="NCBI Taxonomy" id="3058395"/>
    <lineage>
        <taxon>Bacteria</taxon>
        <taxon>Pseudomonadati</taxon>
        <taxon>Pseudomonadota</taxon>
        <taxon>Gammaproteobacteria</taxon>
        <taxon>Alkalimonas</taxon>
    </lineage>
</organism>
<dbReference type="Pfam" id="PF05930">
    <property type="entry name" value="Phage_AlpA"/>
    <property type="match status" value="1"/>
</dbReference>
<name>A0ABU7J1G7_9GAMM</name>
<comment type="caution">
    <text evidence="1">The sequence shown here is derived from an EMBL/GenBank/DDBJ whole genome shotgun (WGS) entry which is preliminary data.</text>
</comment>
<dbReference type="RefSeq" id="WP_330127339.1">
    <property type="nucleotide sequence ID" value="NZ_JAUHLI010000002.1"/>
</dbReference>
<accession>A0ABU7J1G7</accession>
<dbReference type="Gene3D" id="1.10.238.160">
    <property type="match status" value="1"/>
</dbReference>